<dbReference type="PANTHER" id="PTHR14969">
    <property type="entry name" value="SPHINGOSINE-1-PHOSPHATE PHOSPHOHYDROLASE"/>
    <property type="match status" value="1"/>
</dbReference>
<dbReference type="InterPro" id="IPR036938">
    <property type="entry name" value="PAP2/HPO_sf"/>
</dbReference>
<feature type="transmembrane region" description="Helical" evidence="1">
    <location>
        <begin position="54"/>
        <end position="76"/>
    </location>
</feature>
<dbReference type="EMBL" id="JAFBBK010000001">
    <property type="protein sequence ID" value="MBM7413616.1"/>
    <property type="molecule type" value="Genomic_DNA"/>
</dbReference>
<gene>
    <name evidence="3" type="ORF">JOE42_000349</name>
</gene>
<feature type="transmembrane region" description="Helical" evidence="1">
    <location>
        <begin position="156"/>
        <end position="177"/>
    </location>
</feature>
<feature type="transmembrane region" description="Helical" evidence="1">
    <location>
        <begin position="96"/>
        <end position="117"/>
    </location>
</feature>
<keyword evidence="3" id="KW-0378">Hydrolase</keyword>
<keyword evidence="1" id="KW-1133">Transmembrane helix</keyword>
<dbReference type="EC" id="3.6.1.27" evidence="3"/>
<keyword evidence="4" id="KW-1185">Reference proteome</keyword>
<proteinExistence type="predicted"/>
<keyword evidence="1" id="KW-0812">Transmembrane</keyword>
<protein>
    <submittedName>
        <fullName evidence="3">Undecaprenyl-diphosphatase</fullName>
        <ecNumber evidence="3">3.6.1.27</ecNumber>
    </submittedName>
</protein>
<accession>A0ABS2KPD1</accession>
<comment type="caution">
    <text evidence="3">The sequence shown here is derived from an EMBL/GenBank/DDBJ whole genome shotgun (WGS) entry which is preliminary data.</text>
</comment>
<organism evidence="3 4">
    <name type="scientific">Rhodococcoides corynebacterioides</name>
    <dbReference type="NCBI Taxonomy" id="53972"/>
    <lineage>
        <taxon>Bacteria</taxon>
        <taxon>Bacillati</taxon>
        <taxon>Actinomycetota</taxon>
        <taxon>Actinomycetes</taxon>
        <taxon>Mycobacteriales</taxon>
        <taxon>Nocardiaceae</taxon>
        <taxon>Rhodococcoides</taxon>
    </lineage>
</organism>
<evidence type="ECO:0000256" key="1">
    <source>
        <dbReference type="SAM" id="Phobius"/>
    </source>
</evidence>
<dbReference type="GO" id="GO:0050380">
    <property type="term" value="F:undecaprenyl-diphosphatase activity"/>
    <property type="evidence" value="ECO:0007669"/>
    <property type="project" value="UniProtKB-EC"/>
</dbReference>
<sequence length="183" mass="19258">MSPDRDALDWMVDHRSAAGTDVMTVVTTVGNTAGVALVTVVVALVLVRRGHRHLGLGLVATVFTGWLLMNALKYAIRRTRPPVPERLVDISTYSFPSGHAMVSATFASAFITLLVVLGAVDSARKRTRAAAAVVTAATLLIGFSRVYLGAHWLSDVVVGWLLGALVGVAGIAVVSRLSGRAGR</sequence>
<dbReference type="RefSeq" id="WP_204866297.1">
    <property type="nucleotide sequence ID" value="NZ_JAFBBK010000001.1"/>
</dbReference>
<dbReference type="SMART" id="SM00014">
    <property type="entry name" value="acidPPc"/>
    <property type="match status" value="1"/>
</dbReference>
<feature type="transmembrane region" description="Helical" evidence="1">
    <location>
        <begin position="129"/>
        <end position="150"/>
    </location>
</feature>
<dbReference type="PANTHER" id="PTHR14969:SF13">
    <property type="entry name" value="AT30094P"/>
    <property type="match status" value="1"/>
</dbReference>
<evidence type="ECO:0000313" key="4">
    <source>
        <dbReference type="Proteomes" id="UP000703038"/>
    </source>
</evidence>
<feature type="domain" description="Phosphatidic acid phosphatase type 2/haloperoxidase" evidence="2">
    <location>
        <begin position="54"/>
        <end position="171"/>
    </location>
</feature>
<dbReference type="CDD" id="cd03392">
    <property type="entry name" value="PAP2_like_2"/>
    <property type="match status" value="1"/>
</dbReference>
<feature type="transmembrane region" description="Helical" evidence="1">
    <location>
        <begin position="22"/>
        <end position="47"/>
    </location>
</feature>
<name>A0ABS2KPD1_9NOCA</name>
<dbReference type="Proteomes" id="UP000703038">
    <property type="component" value="Unassembled WGS sequence"/>
</dbReference>
<dbReference type="Pfam" id="PF01569">
    <property type="entry name" value="PAP2"/>
    <property type="match status" value="1"/>
</dbReference>
<reference evidence="3 4" key="1">
    <citation type="submission" date="2021-01" db="EMBL/GenBank/DDBJ databases">
        <title>Genomics of switchgrass bacterial isolates.</title>
        <authorList>
            <person name="Shade A."/>
        </authorList>
    </citation>
    <scope>NUCLEOTIDE SEQUENCE [LARGE SCALE GENOMIC DNA]</scope>
    <source>
        <strain evidence="3 4">PvP111</strain>
    </source>
</reference>
<keyword evidence="1" id="KW-0472">Membrane</keyword>
<evidence type="ECO:0000313" key="3">
    <source>
        <dbReference type="EMBL" id="MBM7413616.1"/>
    </source>
</evidence>
<dbReference type="Gene3D" id="1.20.144.10">
    <property type="entry name" value="Phosphatidic acid phosphatase type 2/haloperoxidase"/>
    <property type="match status" value="2"/>
</dbReference>
<dbReference type="SUPFAM" id="SSF48317">
    <property type="entry name" value="Acid phosphatase/Vanadium-dependent haloperoxidase"/>
    <property type="match status" value="1"/>
</dbReference>
<evidence type="ECO:0000259" key="2">
    <source>
        <dbReference type="SMART" id="SM00014"/>
    </source>
</evidence>
<dbReference type="InterPro" id="IPR000326">
    <property type="entry name" value="PAP2/HPO"/>
</dbReference>